<feature type="domain" description="ATP-grasp" evidence="5">
    <location>
        <begin position="476"/>
        <end position="512"/>
    </location>
</feature>
<keyword evidence="3 4" id="KW-0067">ATP-binding</keyword>
<dbReference type="SMART" id="SM00881">
    <property type="entry name" value="CoA_binding"/>
    <property type="match status" value="1"/>
</dbReference>
<dbReference type="Gene3D" id="3.40.50.261">
    <property type="entry name" value="Succinyl-CoA synthetase domains"/>
    <property type="match status" value="2"/>
</dbReference>
<organism evidence="6 7">
    <name type="scientific">Cloacibacillus evryensis</name>
    <dbReference type="NCBI Taxonomy" id="508460"/>
    <lineage>
        <taxon>Bacteria</taxon>
        <taxon>Thermotogati</taxon>
        <taxon>Synergistota</taxon>
        <taxon>Synergistia</taxon>
        <taxon>Synergistales</taxon>
        <taxon>Synergistaceae</taxon>
        <taxon>Cloacibacillus</taxon>
    </lineage>
</organism>
<dbReference type="Proteomes" id="UP001205919">
    <property type="component" value="Unassembled WGS sequence"/>
</dbReference>
<accession>A0AAW5K4R6</accession>
<dbReference type="Pfam" id="PF13549">
    <property type="entry name" value="ATP-grasp_5"/>
    <property type="match status" value="1"/>
</dbReference>
<dbReference type="InterPro" id="IPR036291">
    <property type="entry name" value="NAD(P)-bd_dom_sf"/>
</dbReference>
<evidence type="ECO:0000256" key="1">
    <source>
        <dbReference type="ARBA" id="ARBA00022598"/>
    </source>
</evidence>
<name>A0AAW5K4R6_9BACT</name>
<dbReference type="SUPFAM" id="SSF52210">
    <property type="entry name" value="Succinyl-CoA synthetase domains"/>
    <property type="match status" value="2"/>
</dbReference>
<dbReference type="RefSeq" id="WP_256182379.1">
    <property type="nucleotide sequence ID" value="NZ_DBEWVB010000010.1"/>
</dbReference>
<dbReference type="InterPro" id="IPR032875">
    <property type="entry name" value="Succ_CoA_lig_flav_dom"/>
</dbReference>
<dbReference type="InterPro" id="IPR011761">
    <property type="entry name" value="ATP-grasp"/>
</dbReference>
<dbReference type="GO" id="GO:0043758">
    <property type="term" value="F:acetate-CoA ligase (ADP-forming) activity"/>
    <property type="evidence" value="ECO:0007669"/>
    <property type="project" value="InterPro"/>
</dbReference>
<dbReference type="InterPro" id="IPR043938">
    <property type="entry name" value="Ligase_CoA_dom"/>
</dbReference>
<dbReference type="EMBL" id="JANFYT010000048">
    <property type="protein sequence ID" value="MCQ4815651.1"/>
    <property type="molecule type" value="Genomic_DNA"/>
</dbReference>
<evidence type="ECO:0000313" key="6">
    <source>
        <dbReference type="EMBL" id="MCQ4815651.1"/>
    </source>
</evidence>
<evidence type="ECO:0000313" key="7">
    <source>
        <dbReference type="Proteomes" id="UP001205919"/>
    </source>
</evidence>
<keyword evidence="2 4" id="KW-0547">Nucleotide-binding</keyword>
<comment type="caution">
    <text evidence="6">The sequence shown here is derived from an EMBL/GenBank/DDBJ whole genome shotgun (WGS) entry which is preliminary data.</text>
</comment>
<dbReference type="InterPro" id="IPR051538">
    <property type="entry name" value="Acyl-CoA_Synth/Transferase"/>
</dbReference>
<dbReference type="SUPFAM" id="SSF51735">
    <property type="entry name" value="NAD(P)-binding Rossmann-fold domains"/>
    <property type="match status" value="1"/>
</dbReference>
<dbReference type="Pfam" id="PF19045">
    <property type="entry name" value="Ligase_CoA_2"/>
    <property type="match status" value="1"/>
</dbReference>
<dbReference type="Gene3D" id="3.30.1490.20">
    <property type="entry name" value="ATP-grasp fold, A domain"/>
    <property type="match status" value="1"/>
</dbReference>
<dbReference type="PANTHER" id="PTHR43334:SF2">
    <property type="entry name" value="ACETATE--COA LIGASE [ADP-FORMING]"/>
    <property type="match status" value="1"/>
</dbReference>
<dbReference type="PROSITE" id="PS50975">
    <property type="entry name" value="ATP_GRASP"/>
    <property type="match status" value="1"/>
</dbReference>
<dbReference type="Pfam" id="PF13607">
    <property type="entry name" value="Succ_CoA_lig"/>
    <property type="match status" value="1"/>
</dbReference>
<protein>
    <submittedName>
        <fullName evidence="6">Acetate--CoA ligase family protein</fullName>
    </submittedName>
</protein>
<dbReference type="Gene3D" id="3.40.50.720">
    <property type="entry name" value="NAD(P)-binding Rossmann-like Domain"/>
    <property type="match status" value="1"/>
</dbReference>
<sequence>MEFQNLFYPKAVAVFGSASEGKLANVLINRLLDGGMERVFAVNPKAISVRTAKGCASLNDVPEKVDMAVIAAPAVTVNGILEDCGKCGVKAAIIISSGFSEAGNAEGEKEIIATAKRHGIRFIGPNCAGMVCTQGNLVATLETAPPSGNISIISQSGAIGGSFMALSAQFGVGISKFLSYGNGGDLTVLELLRYLKNDEETKVIALYLESIPTGREFMAAVREVSAVKPVVIVKSGRSNAGQRAAMSHTGSMAGADVVCDAALRQCGAIRANTLIDMFEICKGFSMMPPVKGKSLAIITNSGGPGVMTVDKAEEKGLLIPETSEEVKAQLREYLPPFAGLRNPIDLTVEATGEQYRQAIEIALKERDCAIVLYIGTPYLKAMPVAEAIVAASRNSGKPVSAVMQVGSDIEESFEYLRDNGVPAYASGEDAATVLATMANYEVRRESEGAAPCILDAGELGKAFKEGTDRLLEPEAMKLLNENGISIPPYAFAQTEDESVAGANKLGYPVVVKVVSPQIVHKSDCGGVKLNIKNDGEARAAFKHMEEIAQGKDFRGVIIYPMLKIGKEVILGLTNDPTFGPLVAFGMGGVYTEVLKDITFRVAPIGKDEALKMIKEIKMYPLLRGVRGEAPSDTEALAEMISQFSLLPFFYPDIHEADLNPVFLYEKGACAADVRILGK</sequence>
<dbReference type="Pfam" id="PF13380">
    <property type="entry name" value="CoA_binding_2"/>
    <property type="match status" value="1"/>
</dbReference>
<evidence type="ECO:0000256" key="4">
    <source>
        <dbReference type="PROSITE-ProRule" id="PRU00409"/>
    </source>
</evidence>
<keyword evidence="1 6" id="KW-0436">Ligase</keyword>
<evidence type="ECO:0000256" key="2">
    <source>
        <dbReference type="ARBA" id="ARBA00022741"/>
    </source>
</evidence>
<evidence type="ECO:0000256" key="3">
    <source>
        <dbReference type="ARBA" id="ARBA00022840"/>
    </source>
</evidence>
<dbReference type="InterPro" id="IPR003781">
    <property type="entry name" value="CoA-bd"/>
</dbReference>
<proteinExistence type="predicted"/>
<dbReference type="GO" id="GO:0005524">
    <property type="term" value="F:ATP binding"/>
    <property type="evidence" value="ECO:0007669"/>
    <property type="project" value="UniProtKB-UniRule"/>
</dbReference>
<dbReference type="InterPro" id="IPR016102">
    <property type="entry name" value="Succinyl-CoA_synth-like"/>
</dbReference>
<dbReference type="InterPro" id="IPR013815">
    <property type="entry name" value="ATP_grasp_subdomain_1"/>
</dbReference>
<dbReference type="SUPFAM" id="SSF56059">
    <property type="entry name" value="Glutathione synthetase ATP-binding domain-like"/>
    <property type="match status" value="1"/>
</dbReference>
<reference evidence="6 7" key="1">
    <citation type="submission" date="2022-06" db="EMBL/GenBank/DDBJ databases">
        <title>Isolation of gut microbiota from human fecal samples.</title>
        <authorList>
            <person name="Pamer E.G."/>
            <person name="Barat B."/>
            <person name="Waligurski E."/>
            <person name="Medina S."/>
            <person name="Paddock L."/>
            <person name="Mostad J."/>
        </authorList>
    </citation>
    <scope>NUCLEOTIDE SEQUENCE [LARGE SCALE GENOMIC DNA]</scope>
    <source>
        <strain evidence="6 7">DFI.9.90</strain>
    </source>
</reference>
<gene>
    <name evidence="6" type="ORF">NE630_14520</name>
</gene>
<dbReference type="GO" id="GO:0046872">
    <property type="term" value="F:metal ion binding"/>
    <property type="evidence" value="ECO:0007669"/>
    <property type="project" value="InterPro"/>
</dbReference>
<dbReference type="PANTHER" id="PTHR43334">
    <property type="entry name" value="ACETATE--COA LIGASE [ADP-FORMING]"/>
    <property type="match status" value="1"/>
</dbReference>
<dbReference type="Gene3D" id="3.30.470.20">
    <property type="entry name" value="ATP-grasp fold, B domain"/>
    <property type="match status" value="1"/>
</dbReference>
<evidence type="ECO:0000259" key="5">
    <source>
        <dbReference type="PROSITE" id="PS50975"/>
    </source>
</evidence>
<keyword evidence="7" id="KW-1185">Reference proteome</keyword>
<dbReference type="AlphaFoldDB" id="A0AAW5K4R6"/>